<dbReference type="EMBL" id="GBRH01188958">
    <property type="protein sequence ID" value="JAE08938.1"/>
    <property type="molecule type" value="Transcribed_RNA"/>
</dbReference>
<dbReference type="AlphaFoldDB" id="A0A0A9FKX8"/>
<protein>
    <submittedName>
        <fullName evidence="1">Uncharacterized protein</fullName>
    </submittedName>
</protein>
<reference evidence="1" key="1">
    <citation type="submission" date="2014-09" db="EMBL/GenBank/DDBJ databases">
        <authorList>
            <person name="Magalhaes I.L.F."/>
            <person name="Oliveira U."/>
            <person name="Santos F.R."/>
            <person name="Vidigal T.H.D.A."/>
            <person name="Brescovit A.D."/>
            <person name="Santos A.J."/>
        </authorList>
    </citation>
    <scope>NUCLEOTIDE SEQUENCE</scope>
    <source>
        <tissue evidence="1">Shoot tissue taken approximately 20 cm above the soil surface</tissue>
    </source>
</reference>
<evidence type="ECO:0000313" key="1">
    <source>
        <dbReference type="EMBL" id="JAE08938.1"/>
    </source>
</evidence>
<sequence length="17" mass="1899">MLSARNWSLGVRLVSIP</sequence>
<reference evidence="1" key="2">
    <citation type="journal article" date="2015" name="Data Brief">
        <title>Shoot transcriptome of the giant reed, Arundo donax.</title>
        <authorList>
            <person name="Barrero R.A."/>
            <person name="Guerrero F.D."/>
            <person name="Moolhuijzen P."/>
            <person name="Goolsby J.A."/>
            <person name="Tidwell J."/>
            <person name="Bellgard S.E."/>
            <person name="Bellgard M.I."/>
        </authorList>
    </citation>
    <scope>NUCLEOTIDE SEQUENCE</scope>
    <source>
        <tissue evidence="1">Shoot tissue taken approximately 20 cm above the soil surface</tissue>
    </source>
</reference>
<accession>A0A0A9FKX8</accession>
<proteinExistence type="predicted"/>
<name>A0A0A9FKX8_ARUDO</name>
<organism evidence="1">
    <name type="scientific">Arundo donax</name>
    <name type="common">Giant reed</name>
    <name type="synonym">Donax arundinaceus</name>
    <dbReference type="NCBI Taxonomy" id="35708"/>
    <lineage>
        <taxon>Eukaryota</taxon>
        <taxon>Viridiplantae</taxon>
        <taxon>Streptophyta</taxon>
        <taxon>Embryophyta</taxon>
        <taxon>Tracheophyta</taxon>
        <taxon>Spermatophyta</taxon>
        <taxon>Magnoliopsida</taxon>
        <taxon>Liliopsida</taxon>
        <taxon>Poales</taxon>
        <taxon>Poaceae</taxon>
        <taxon>PACMAD clade</taxon>
        <taxon>Arundinoideae</taxon>
        <taxon>Arundineae</taxon>
        <taxon>Arundo</taxon>
    </lineage>
</organism>